<evidence type="ECO:0000313" key="3">
    <source>
        <dbReference type="Proteomes" id="UP000258016"/>
    </source>
</evidence>
<dbReference type="Proteomes" id="UP000258016">
    <property type="component" value="Chromosome"/>
</dbReference>
<dbReference type="PANTHER" id="PTHR43610">
    <property type="entry name" value="BLL6696 PROTEIN"/>
    <property type="match status" value="1"/>
</dbReference>
<gene>
    <name evidence="2" type="ORF">B5J99_01765</name>
</gene>
<name>A0ABM6M3F7_9SPHN</name>
<evidence type="ECO:0000313" key="2">
    <source>
        <dbReference type="EMBL" id="ASR50349.1"/>
    </source>
</evidence>
<evidence type="ECO:0000259" key="1">
    <source>
        <dbReference type="PROSITE" id="PS51186"/>
    </source>
</evidence>
<dbReference type="InterPro" id="IPR016181">
    <property type="entry name" value="Acyl_CoA_acyltransferase"/>
</dbReference>
<dbReference type="EMBL" id="CP020083">
    <property type="protein sequence ID" value="ASR50349.1"/>
    <property type="molecule type" value="Genomic_DNA"/>
</dbReference>
<dbReference type="CDD" id="cd04301">
    <property type="entry name" value="NAT_SF"/>
    <property type="match status" value="1"/>
</dbReference>
<accession>A0ABM6M3F7</accession>
<dbReference type="PANTHER" id="PTHR43610:SF1">
    <property type="entry name" value="N-ACETYLTRANSFERASE DOMAIN-CONTAINING PROTEIN"/>
    <property type="match status" value="1"/>
</dbReference>
<dbReference type="SUPFAM" id="SSF55729">
    <property type="entry name" value="Acyl-CoA N-acyltransferases (Nat)"/>
    <property type="match status" value="1"/>
</dbReference>
<proteinExistence type="predicted"/>
<dbReference type="Pfam" id="PF13302">
    <property type="entry name" value="Acetyltransf_3"/>
    <property type="match status" value="1"/>
</dbReference>
<dbReference type="Gene3D" id="3.40.630.30">
    <property type="match status" value="1"/>
</dbReference>
<dbReference type="GeneID" id="303484296"/>
<organism evidence="2 3">
    <name type="scientific">Blastomonas fulva</name>
    <dbReference type="NCBI Taxonomy" id="1550728"/>
    <lineage>
        <taxon>Bacteria</taxon>
        <taxon>Pseudomonadati</taxon>
        <taxon>Pseudomonadota</taxon>
        <taxon>Alphaproteobacteria</taxon>
        <taxon>Sphingomonadales</taxon>
        <taxon>Sphingomonadaceae</taxon>
        <taxon>Blastomonas</taxon>
    </lineage>
</organism>
<sequence length="181" mass="20210">MSALETVLVDGDVHLEPLAAHHIELLRAACARDPDIWEIYPVSMLGEHFDRAMEDFHATTNWVRFAVLHRGVLVGMSCYIAPDESNHVVEIGGTYIEPAARGSAGVNSAIKRLMIDHAFACGFTRIEFRVDSRNLRSQAAVRKLGAMHEGTLRRNRITWTGYVRDTCMFGLLKTEWSGGRG</sequence>
<protein>
    <submittedName>
        <fullName evidence="2">GNAT family N-acetyltransferase</fullName>
    </submittedName>
</protein>
<feature type="domain" description="N-acetyltransferase" evidence="1">
    <location>
        <begin position="23"/>
        <end position="173"/>
    </location>
</feature>
<dbReference type="RefSeq" id="WP_117351284.1">
    <property type="nucleotide sequence ID" value="NZ_CP020083.1"/>
</dbReference>
<dbReference type="InterPro" id="IPR000182">
    <property type="entry name" value="GNAT_dom"/>
</dbReference>
<reference evidence="2 3" key="1">
    <citation type="submission" date="2017-03" db="EMBL/GenBank/DDBJ databases">
        <title>Complete genome sequence of Blastomonas fulva degrading microcsystin LR.</title>
        <authorList>
            <person name="Lee H.-g."/>
            <person name="Jin L."/>
            <person name="oh H.-M."/>
        </authorList>
    </citation>
    <scope>NUCLEOTIDE SEQUENCE [LARGE SCALE GENOMIC DNA]</scope>
    <source>
        <strain evidence="2 3">T2</strain>
    </source>
</reference>
<dbReference type="PROSITE" id="PS51186">
    <property type="entry name" value="GNAT"/>
    <property type="match status" value="1"/>
</dbReference>
<keyword evidence="3" id="KW-1185">Reference proteome</keyword>